<sequence length="311" mass="35552">MQTIHNNPDLFKIVTPIDIPKLCWYISSHPNWPFIDSICDGLEHRFWPWADADPLNYPLTNNTKQHPTPVLAKATFLHQQHDKEVGKGQLLQGLEGPLQPGMYCMPIFVVPKNKPSKYCLVTHQSFGPYALNSMTPPHECAFPLDNIIWLGDQLLWKHKANPKKGIVLWKSDISEAYHLIPVHPLWQIKQVNIINDVCYIDHCNTFSGRQSGDIFIGVNSCILWAAEHVRDVDNPSTYIDGHPGLNYEGEVELYHGYEIPKWLPRGKARLFAFWNDLGVPHEEEKQEHGPCLDYLGLHIDTVDLTITMPAD</sequence>
<organism evidence="1 2">
    <name type="scientific">Leucocoprinus birnbaumii</name>
    <dbReference type="NCBI Taxonomy" id="56174"/>
    <lineage>
        <taxon>Eukaryota</taxon>
        <taxon>Fungi</taxon>
        <taxon>Dikarya</taxon>
        <taxon>Basidiomycota</taxon>
        <taxon>Agaricomycotina</taxon>
        <taxon>Agaricomycetes</taxon>
        <taxon>Agaricomycetidae</taxon>
        <taxon>Agaricales</taxon>
        <taxon>Agaricineae</taxon>
        <taxon>Agaricaceae</taxon>
        <taxon>Leucocoprinus</taxon>
    </lineage>
</organism>
<dbReference type="Proteomes" id="UP001213000">
    <property type="component" value="Unassembled WGS sequence"/>
</dbReference>
<evidence type="ECO:0000313" key="2">
    <source>
        <dbReference type="Proteomes" id="UP001213000"/>
    </source>
</evidence>
<protein>
    <submittedName>
        <fullName evidence="1">Uncharacterized protein</fullName>
    </submittedName>
</protein>
<proteinExistence type="predicted"/>
<gene>
    <name evidence="1" type="ORF">NP233_g6222</name>
</gene>
<dbReference type="SUPFAM" id="SSF56672">
    <property type="entry name" value="DNA/RNA polymerases"/>
    <property type="match status" value="1"/>
</dbReference>
<evidence type="ECO:0000313" key="1">
    <source>
        <dbReference type="EMBL" id="KAJ3567659.1"/>
    </source>
</evidence>
<dbReference type="InterPro" id="IPR043502">
    <property type="entry name" value="DNA/RNA_pol_sf"/>
</dbReference>
<dbReference type="EMBL" id="JANIEX010000397">
    <property type="protein sequence ID" value="KAJ3567659.1"/>
    <property type="molecule type" value="Genomic_DNA"/>
</dbReference>
<reference evidence="1" key="1">
    <citation type="submission" date="2022-07" db="EMBL/GenBank/DDBJ databases">
        <title>Genome Sequence of Leucocoprinus birnbaumii.</title>
        <authorList>
            <person name="Buettner E."/>
        </authorList>
    </citation>
    <scope>NUCLEOTIDE SEQUENCE</scope>
    <source>
        <strain evidence="1">VT141</strain>
    </source>
</reference>
<accession>A0AAD5VX06</accession>
<comment type="caution">
    <text evidence="1">The sequence shown here is derived from an EMBL/GenBank/DDBJ whole genome shotgun (WGS) entry which is preliminary data.</text>
</comment>
<name>A0AAD5VX06_9AGAR</name>
<dbReference type="AlphaFoldDB" id="A0AAD5VX06"/>
<keyword evidence="2" id="KW-1185">Reference proteome</keyword>